<evidence type="ECO:0000256" key="2">
    <source>
        <dbReference type="SAM" id="SignalP"/>
    </source>
</evidence>
<accession>A0A364LFA0</accession>
<dbReference type="Proteomes" id="UP000249458">
    <property type="component" value="Unassembled WGS sequence"/>
</dbReference>
<organism evidence="3 4">
    <name type="scientific">Legionella quinlivanii</name>
    <dbReference type="NCBI Taxonomy" id="45073"/>
    <lineage>
        <taxon>Bacteria</taxon>
        <taxon>Pseudomonadati</taxon>
        <taxon>Pseudomonadota</taxon>
        <taxon>Gammaproteobacteria</taxon>
        <taxon>Legionellales</taxon>
        <taxon>Legionellaceae</taxon>
        <taxon>Legionella</taxon>
    </lineage>
</organism>
<evidence type="ECO:0008006" key="5">
    <source>
        <dbReference type="Google" id="ProtNLM"/>
    </source>
</evidence>
<dbReference type="EMBL" id="MVJN01000015">
    <property type="protein sequence ID" value="RAP34641.1"/>
    <property type="molecule type" value="Genomic_DNA"/>
</dbReference>
<evidence type="ECO:0000313" key="4">
    <source>
        <dbReference type="Proteomes" id="UP000249458"/>
    </source>
</evidence>
<feature type="signal peptide" evidence="2">
    <location>
        <begin position="1"/>
        <end position="29"/>
    </location>
</feature>
<reference evidence="3 4" key="1">
    <citation type="submission" date="2017-02" db="EMBL/GenBank/DDBJ databases">
        <title>Legionella quilivanii strain from human: case report and whole genome sequencing analysis.</title>
        <authorList>
            <person name="Lalancette C."/>
            <person name="Leduc J.-M."/>
            <person name="Levesque S."/>
            <person name="Fournier E."/>
            <person name="Saoud J."/>
            <person name="Faucher S.P."/>
            <person name="Bernard K."/>
            <person name="Martineau C."/>
            <person name="Longtin J."/>
        </authorList>
    </citation>
    <scope>NUCLEOTIDE SEQUENCE [LARGE SCALE GENOMIC DNA]</scope>
    <source>
        <strain evidence="3 4">ID143958</strain>
    </source>
</reference>
<evidence type="ECO:0000313" key="3">
    <source>
        <dbReference type="EMBL" id="RAP34641.1"/>
    </source>
</evidence>
<feature type="transmembrane region" description="Helical" evidence="1">
    <location>
        <begin position="39"/>
        <end position="61"/>
    </location>
</feature>
<sequence>MRKLHRLNQLAKAKYLALCCALLPVPCFAKSMTTVINGAVSYLQGNLVRSVSLAIIVILGYMCFKLQKFPKEYFVYFLVGLGLIFGAEEIYEHIAGA</sequence>
<gene>
    <name evidence="3" type="ORF">B1207_15275</name>
</gene>
<keyword evidence="2" id="KW-0732">Signal</keyword>
<evidence type="ECO:0000256" key="1">
    <source>
        <dbReference type="SAM" id="Phobius"/>
    </source>
</evidence>
<protein>
    <recommendedName>
        <fullName evidence="5">Vir protein</fullName>
    </recommendedName>
</protein>
<feature type="chain" id="PRO_5016586015" description="Vir protein" evidence="2">
    <location>
        <begin position="30"/>
        <end position="97"/>
    </location>
</feature>
<name>A0A364LFA0_9GAMM</name>
<dbReference type="InterPro" id="IPR007039">
    <property type="entry name" value="TrbC/VirB2"/>
</dbReference>
<dbReference type="Pfam" id="PF04956">
    <property type="entry name" value="TrbC"/>
    <property type="match status" value="1"/>
</dbReference>
<proteinExistence type="predicted"/>
<keyword evidence="1" id="KW-0812">Transmembrane</keyword>
<keyword evidence="1" id="KW-1133">Transmembrane helix</keyword>
<keyword evidence="1" id="KW-0472">Membrane</keyword>
<comment type="caution">
    <text evidence="3">The sequence shown here is derived from an EMBL/GenBank/DDBJ whole genome shotgun (WGS) entry which is preliminary data.</text>
</comment>
<dbReference type="AlphaFoldDB" id="A0A364LFA0"/>
<feature type="transmembrane region" description="Helical" evidence="1">
    <location>
        <begin position="73"/>
        <end position="91"/>
    </location>
</feature>